<dbReference type="RefSeq" id="WP_157624595.1">
    <property type="nucleotide sequence ID" value="NZ_LGIA01000084.1"/>
</dbReference>
<name>A0A0L8VB17_9BACT</name>
<comment type="caution">
    <text evidence="2">The sequence shown here is derived from an EMBL/GenBank/DDBJ whole genome shotgun (WGS) entry which is preliminary data.</text>
</comment>
<dbReference type="AlphaFoldDB" id="A0A0L8VB17"/>
<accession>A0A0L8VB17</accession>
<gene>
    <name evidence="2" type="ORF">NC99_15330</name>
</gene>
<evidence type="ECO:0000313" key="3">
    <source>
        <dbReference type="Proteomes" id="UP000036958"/>
    </source>
</evidence>
<dbReference type="Proteomes" id="UP000036958">
    <property type="component" value="Unassembled WGS sequence"/>
</dbReference>
<feature type="region of interest" description="Disordered" evidence="1">
    <location>
        <begin position="33"/>
        <end position="52"/>
    </location>
</feature>
<protein>
    <submittedName>
        <fullName evidence="2">Uncharacterized protein</fullName>
    </submittedName>
</protein>
<proteinExistence type="predicted"/>
<dbReference type="EMBL" id="LGIA01000084">
    <property type="protein sequence ID" value="KOH45641.1"/>
    <property type="molecule type" value="Genomic_DNA"/>
</dbReference>
<evidence type="ECO:0000313" key="2">
    <source>
        <dbReference type="EMBL" id="KOH45641.1"/>
    </source>
</evidence>
<sequence length="52" mass="6101">MKQDLTKGHSTVLECPFFMAFSNVSRHRHEFQNNKINRQTDDQPQLSQLVVV</sequence>
<reference evidence="3" key="1">
    <citation type="submission" date="2015-07" db="EMBL/GenBank/DDBJ databases">
        <title>Genome sequencing of Sunxiuqinia dokdonensis strain SK.</title>
        <authorList>
            <person name="Ahn S."/>
            <person name="Kim B.-C."/>
        </authorList>
    </citation>
    <scope>NUCLEOTIDE SEQUENCE [LARGE SCALE GENOMIC DNA]</scope>
    <source>
        <strain evidence="3">SK</strain>
    </source>
</reference>
<keyword evidence="3" id="KW-1185">Reference proteome</keyword>
<organism evidence="2 3">
    <name type="scientific">Sunxiuqinia dokdonensis</name>
    <dbReference type="NCBI Taxonomy" id="1409788"/>
    <lineage>
        <taxon>Bacteria</taxon>
        <taxon>Pseudomonadati</taxon>
        <taxon>Bacteroidota</taxon>
        <taxon>Bacteroidia</taxon>
        <taxon>Marinilabiliales</taxon>
        <taxon>Prolixibacteraceae</taxon>
        <taxon>Sunxiuqinia</taxon>
    </lineage>
</organism>
<evidence type="ECO:0000256" key="1">
    <source>
        <dbReference type="SAM" id="MobiDB-lite"/>
    </source>
</evidence>
<dbReference type="STRING" id="1409788.NC99_15330"/>